<dbReference type="AlphaFoldDB" id="A0AAN7V972"/>
<evidence type="ECO:0000313" key="9">
    <source>
        <dbReference type="Proteomes" id="UP001329430"/>
    </source>
</evidence>
<evidence type="ECO:0000256" key="3">
    <source>
        <dbReference type="ARBA" id="ARBA00022801"/>
    </source>
</evidence>
<dbReference type="InterPro" id="IPR050430">
    <property type="entry name" value="Peptidase_S1"/>
</dbReference>
<dbReference type="SUPFAM" id="SSF50494">
    <property type="entry name" value="Trypsin-like serine proteases"/>
    <property type="match status" value="1"/>
</dbReference>
<protein>
    <recommendedName>
        <fullName evidence="7">Peptidase S1 domain-containing protein</fullName>
    </recommendedName>
</protein>
<evidence type="ECO:0000256" key="1">
    <source>
        <dbReference type="ARBA" id="ARBA00007664"/>
    </source>
</evidence>
<evidence type="ECO:0000313" key="8">
    <source>
        <dbReference type="EMBL" id="KAK5641904.1"/>
    </source>
</evidence>
<feature type="chain" id="PRO_5043009578" description="Peptidase S1 domain-containing protein" evidence="6">
    <location>
        <begin position="16"/>
        <end position="249"/>
    </location>
</feature>
<dbReference type="CDD" id="cd00190">
    <property type="entry name" value="Tryp_SPc"/>
    <property type="match status" value="1"/>
</dbReference>
<dbReference type="Proteomes" id="UP001329430">
    <property type="component" value="Chromosome 7"/>
</dbReference>
<dbReference type="Pfam" id="PF00089">
    <property type="entry name" value="Trypsin"/>
    <property type="match status" value="1"/>
</dbReference>
<dbReference type="FunFam" id="2.40.10.10:FF:000034">
    <property type="entry name" value="Eupolytin"/>
    <property type="match status" value="1"/>
</dbReference>
<keyword evidence="4" id="KW-0720">Serine protease</keyword>
<dbReference type="PANTHER" id="PTHR24276:SF91">
    <property type="entry name" value="AT26814P-RELATED"/>
    <property type="match status" value="1"/>
</dbReference>
<feature type="signal peptide" evidence="6">
    <location>
        <begin position="1"/>
        <end position="15"/>
    </location>
</feature>
<dbReference type="PROSITE" id="PS00134">
    <property type="entry name" value="TRYPSIN_HIS"/>
    <property type="match status" value="1"/>
</dbReference>
<dbReference type="GO" id="GO:0006508">
    <property type="term" value="P:proteolysis"/>
    <property type="evidence" value="ECO:0007669"/>
    <property type="project" value="UniProtKB-KW"/>
</dbReference>
<reference evidence="8 9" key="1">
    <citation type="journal article" date="2024" name="Insects">
        <title>An Improved Chromosome-Level Genome Assembly of the Firefly Pyrocoelia pectoralis.</title>
        <authorList>
            <person name="Fu X."/>
            <person name="Meyer-Rochow V.B."/>
            <person name="Ballantyne L."/>
            <person name="Zhu X."/>
        </authorList>
    </citation>
    <scope>NUCLEOTIDE SEQUENCE [LARGE SCALE GENOMIC DNA]</scope>
    <source>
        <strain evidence="8">XCY_ONT2</strain>
    </source>
</reference>
<dbReference type="InterPro" id="IPR009003">
    <property type="entry name" value="Peptidase_S1_PA"/>
</dbReference>
<keyword evidence="2" id="KW-0645">Protease</keyword>
<feature type="domain" description="Peptidase S1" evidence="7">
    <location>
        <begin position="23"/>
        <end position="249"/>
    </location>
</feature>
<dbReference type="PRINTS" id="PR00722">
    <property type="entry name" value="CHYMOTRYPSIN"/>
</dbReference>
<dbReference type="Gene3D" id="2.40.10.10">
    <property type="entry name" value="Trypsin-like serine proteases"/>
    <property type="match status" value="1"/>
</dbReference>
<evidence type="ECO:0000256" key="4">
    <source>
        <dbReference type="ARBA" id="ARBA00022825"/>
    </source>
</evidence>
<dbReference type="InterPro" id="IPR018114">
    <property type="entry name" value="TRYPSIN_HIS"/>
</dbReference>
<comment type="similarity">
    <text evidence="1">Belongs to the peptidase S1 family.</text>
</comment>
<sequence>MILLATIYFAALVEGGTILHGRIIGGSEADIKDYPYQVSLQMLDRHSCGGSILTKNKVLSAAHCNQGTKYNYSIRAGSSVRDAGGVVIKIESLHSHPEYDARHTNNDIAIATLSNALEFGIGIQPIKLIEPGAMVIDGTRGNATGWGRTSDNGPLSEHLKVATFSKISDDLCHESYSIGFNESTMMCFGGKIGEDTCSSDSGGPLVVNEGEEKIQVGIVSFGMTCGSTAVGGVYVKVSRYGQFIKKHLS</sequence>
<comment type="caution">
    <text evidence="8">The sequence shown here is derived from an EMBL/GenBank/DDBJ whole genome shotgun (WGS) entry which is preliminary data.</text>
</comment>
<evidence type="ECO:0000256" key="2">
    <source>
        <dbReference type="ARBA" id="ARBA00022670"/>
    </source>
</evidence>
<name>A0AAN7V972_9COLE</name>
<dbReference type="InterPro" id="IPR001254">
    <property type="entry name" value="Trypsin_dom"/>
</dbReference>
<dbReference type="SMART" id="SM00020">
    <property type="entry name" value="Tryp_SPc"/>
    <property type="match status" value="1"/>
</dbReference>
<dbReference type="PROSITE" id="PS50240">
    <property type="entry name" value="TRYPSIN_DOM"/>
    <property type="match status" value="1"/>
</dbReference>
<dbReference type="EMBL" id="JAVRBK010000007">
    <property type="protein sequence ID" value="KAK5641904.1"/>
    <property type="molecule type" value="Genomic_DNA"/>
</dbReference>
<keyword evidence="3" id="KW-0378">Hydrolase</keyword>
<dbReference type="GO" id="GO:0004252">
    <property type="term" value="F:serine-type endopeptidase activity"/>
    <property type="evidence" value="ECO:0007669"/>
    <property type="project" value="InterPro"/>
</dbReference>
<evidence type="ECO:0000256" key="6">
    <source>
        <dbReference type="SAM" id="SignalP"/>
    </source>
</evidence>
<gene>
    <name evidence="8" type="ORF">RI129_010451</name>
</gene>
<dbReference type="InterPro" id="IPR043504">
    <property type="entry name" value="Peptidase_S1_PA_chymotrypsin"/>
</dbReference>
<keyword evidence="5" id="KW-1015">Disulfide bond</keyword>
<accession>A0AAN7V972</accession>
<evidence type="ECO:0000259" key="7">
    <source>
        <dbReference type="PROSITE" id="PS50240"/>
    </source>
</evidence>
<evidence type="ECO:0000256" key="5">
    <source>
        <dbReference type="ARBA" id="ARBA00023157"/>
    </source>
</evidence>
<organism evidence="8 9">
    <name type="scientific">Pyrocoelia pectoralis</name>
    <dbReference type="NCBI Taxonomy" id="417401"/>
    <lineage>
        <taxon>Eukaryota</taxon>
        <taxon>Metazoa</taxon>
        <taxon>Ecdysozoa</taxon>
        <taxon>Arthropoda</taxon>
        <taxon>Hexapoda</taxon>
        <taxon>Insecta</taxon>
        <taxon>Pterygota</taxon>
        <taxon>Neoptera</taxon>
        <taxon>Endopterygota</taxon>
        <taxon>Coleoptera</taxon>
        <taxon>Polyphaga</taxon>
        <taxon>Elateriformia</taxon>
        <taxon>Elateroidea</taxon>
        <taxon>Lampyridae</taxon>
        <taxon>Lampyrinae</taxon>
        <taxon>Pyrocoelia</taxon>
    </lineage>
</organism>
<keyword evidence="9" id="KW-1185">Reference proteome</keyword>
<dbReference type="PANTHER" id="PTHR24276">
    <property type="entry name" value="POLYSERASE-RELATED"/>
    <property type="match status" value="1"/>
</dbReference>
<dbReference type="InterPro" id="IPR001314">
    <property type="entry name" value="Peptidase_S1A"/>
</dbReference>
<keyword evidence="6" id="KW-0732">Signal</keyword>
<proteinExistence type="inferred from homology"/>